<evidence type="ECO:0000313" key="4">
    <source>
        <dbReference type="Proteomes" id="UP000628669"/>
    </source>
</evidence>
<evidence type="ECO:0000313" key="3">
    <source>
        <dbReference type="EMBL" id="MBK1898220.1"/>
    </source>
</evidence>
<evidence type="ECO:0000256" key="1">
    <source>
        <dbReference type="SAM" id="SignalP"/>
    </source>
</evidence>
<keyword evidence="1" id="KW-0732">Signal</keyword>
<proteinExistence type="predicted"/>
<comment type="caution">
    <text evidence="3">The sequence shown here is derived from an EMBL/GenBank/DDBJ whole genome shotgun (WGS) entry which is preliminary data.</text>
</comment>
<dbReference type="Pfam" id="PF20545">
    <property type="entry name" value="DUF6759"/>
    <property type="match status" value="1"/>
</dbReference>
<feature type="domain" description="DUF6759" evidence="2">
    <location>
        <begin position="105"/>
        <end position="196"/>
    </location>
</feature>
<gene>
    <name evidence="3" type="ORF">JHL15_20855</name>
</gene>
<dbReference type="InterPro" id="IPR046647">
    <property type="entry name" value="DUF6759"/>
</dbReference>
<sequence>MKKKILAILFFSFLTPTFITAQKSKKNILKSTNIKEIEEYLKHAHPEDPKRSILKPRLIALKNQQWTLGKKDAKPMASRPIISEMPHKNSDDAEEFKRLITKSSDKHKDKTVKLLNTMFNEDITRKECILLFRNNSDCNLVLKIKGDHFYNLAIPANDENFIVIKKGNYTLESNVCDLKYHTKKEIKRNIILTINNSD</sequence>
<dbReference type="Proteomes" id="UP000628669">
    <property type="component" value="Unassembled WGS sequence"/>
</dbReference>
<evidence type="ECO:0000259" key="2">
    <source>
        <dbReference type="Pfam" id="PF20545"/>
    </source>
</evidence>
<feature type="signal peptide" evidence="1">
    <location>
        <begin position="1"/>
        <end position="21"/>
    </location>
</feature>
<organism evidence="3 4">
    <name type="scientific">Chryseobacterium paridis</name>
    <dbReference type="NCBI Taxonomy" id="2800328"/>
    <lineage>
        <taxon>Bacteria</taxon>
        <taxon>Pseudomonadati</taxon>
        <taxon>Bacteroidota</taxon>
        <taxon>Flavobacteriia</taxon>
        <taxon>Flavobacteriales</taxon>
        <taxon>Weeksellaceae</taxon>
        <taxon>Chryseobacterium group</taxon>
        <taxon>Chryseobacterium</taxon>
    </lineage>
</organism>
<reference evidence="4" key="1">
    <citation type="submission" date="2021-01" db="EMBL/GenBank/DDBJ databases">
        <title>Genome public.</title>
        <authorList>
            <person name="Liu C."/>
            <person name="Sun Q."/>
        </authorList>
    </citation>
    <scope>NUCLEOTIDE SEQUENCE [LARGE SCALE GENOMIC DNA]</scope>
    <source>
        <strain evidence="4">YIM B02567</strain>
    </source>
</reference>
<keyword evidence="4" id="KW-1185">Reference proteome</keyword>
<feature type="chain" id="PRO_5047367565" description="DUF6759 domain-containing protein" evidence="1">
    <location>
        <begin position="22"/>
        <end position="198"/>
    </location>
</feature>
<accession>A0ABS1G0Q4</accession>
<protein>
    <recommendedName>
        <fullName evidence="2">DUF6759 domain-containing protein</fullName>
    </recommendedName>
</protein>
<dbReference type="RefSeq" id="WP_200249021.1">
    <property type="nucleotide sequence ID" value="NZ_JAENHK010000010.1"/>
</dbReference>
<name>A0ABS1G0Q4_9FLAO</name>
<dbReference type="EMBL" id="JAENHK010000010">
    <property type="protein sequence ID" value="MBK1898220.1"/>
    <property type="molecule type" value="Genomic_DNA"/>
</dbReference>